<dbReference type="GO" id="GO:0003700">
    <property type="term" value="F:DNA-binding transcription factor activity"/>
    <property type="evidence" value="ECO:0007669"/>
    <property type="project" value="InterPro"/>
</dbReference>
<dbReference type="CDD" id="cd07377">
    <property type="entry name" value="WHTH_GntR"/>
    <property type="match status" value="1"/>
</dbReference>
<dbReference type="InterPro" id="IPR036390">
    <property type="entry name" value="WH_DNA-bd_sf"/>
</dbReference>
<gene>
    <name evidence="5" type="ORF">APY09_06060</name>
</gene>
<dbReference type="AlphaFoldDB" id="A0A0V8RSU4"/>
<dbReference type="Gene3D" id="1.10.10.10">
    <property type="entry name" value="Winged helix-like DNA-binding domain superfamily/Winged helix DNA-binding domain"/>
    <property type="match status" value="1"/>
</dbReference>
<evidence type="ECO:0000256" key="2">
    <source>
        <dbReference type="ARBA" id="ARBA00023125"/>
    </source>
</evidence>
<comment type="caution">
    <text evidence="5">The sequence shown here is derived from an EMBL/GenBank/DDBJ whole genome shotgun (WGS) entry which is preliminary data.</text>
</comment>
<dbReference type="PANTHER" id="PTHR38445:SF10">
    <property type="entry name" value="GNTR-FAMILY TRANSCRIPTIONAL REGULATOR"/>
    <property type="match status" value="1"/>
</dbReference>
<dbReference type="InterPro" id="IPR000524">
    <property type="entry name" value="Tscrpt_reg_HTH_GntR"/>
</dbReference>
<proteinExistence type="predicted"/>
<evidence type="ECO:0000256" key="3">
    <source>
        <dbReference type="ARBA" id="ARBA00023163"/>
    </source>
</evidence>
<dbReference type="Proteomes" id="UP000054686">
    <property type="component" value="Unassembled WGS sequence"/>
</dbReference>
<dbReference type="SUPFAM" id="SSF46785">
    <property type="entry name" value="Winged helix' DNA-binding domain"/>
    <property type="match status" value="1"/>
</dbReference>
<dbReference type="OrthoDB" id="162505at2"/>
<keyword evidence="1" id="KW-0805">Transcription regulation</keyword>
<reference evidence="5 6" key="1">
    <citation type="submission" date="2015-10" db="EMBL/GenBank/DDBJ databases">
        <title>Draft Genome of Actinomyces odontolyticus subsp. actinosynbacter strain XH001.</title>
        <authorList>
            <person name="Mclean J.S."/>
            <person name="He X."/>
        </authorList>
    </citation>
    <scope>NUCLEOTIDE SEQUENCE [LARGE SCALE GENOMIC DNA]</scope>
    <source>
        <strain evidence="5 6">XH001</strain>
    </source>
</reference>
<evidence type="ECO:0000256" key="1">
    <source>
        <dbReference type="ARBA" id="ARBA00023015"/>
    </source>
</evidence>
<keyword evidence="2" id="KW-0238">DNA-binding</keyword>
<dbReference type="Pfam" id="PF00392">
    <property type="entry name" value="GntR"/>
    <property type="match status" value="1"/>
</dbReference>
<dbReference type="SMART" id="SM00345">
    <property type="entry name" value="HTH_GNTR"/>
    <property type="match status" value="1"/>
</dbReference>
<organism evidence="5 6">
    <name type="scientific">Schaalia odontolytica</name>
    <dbReference type="NCBI Taxonomy" id="1660"/>
    <lineage>
        <taxon>Bacteria</taxon>
        <taxon>Bacillati</taxon>
        <taxon>Actinomycetota</taxon>
        <taxon>Actinomycetes</taxon>
        <taxon>Actinomycetales</taxon>
        <taxon>Actinomycetaceae</taxon>
        <taxon>Schaalia</taxon>
    </lineage>
</organism>
<protein>
    <submittedName>
        <fullName evidence="5">GntR family transcriptional regulator</fullName>
    </submittedName>
</protein>
<evidence type="ECO:0000259" key="4">
    <source>
        <dbReference type="PROSITE" id="PS50949"/>
    </source>
</evidence>
<evidence type="ECO:0000313" key="6">
    <source>
        <dbReference type="Proteomes" id="UP000054686"/>
    </source>
</evidence>
<dbReference type="PANTHER" id="PTHR38445">
    <property type="entry name" value="HTH-TYPE TRANSCRIPTIONAL REPRESSOR YTRA"/>
    <property type="match status" value="1"/>
</dbReference>
<dbReference type="GO" id="GO:0003677">
    <property type="term" value="F:DNA binding"/>
    <property type="evidence" value="ECO:0007669"/>
    <property type="project" value="UniProtKB-KW"/>
</dbReference>
<sequence length="129" mass="13699">MAPTFVSGIPIYVQIADDIRAQILRGTLRAGDQLTSTTEYSATYRINPATVGKAFAILVDEGLVEKRRGIGMFVAEGARRALVADGLASYVEETLNPAVEAGLALGLDIDAIIDHVRAYSADTTAKDNS</sequence>
<accession>A0A0V8RSU4</accession>
<dbReference type="InterPro" id="IPR036388">
    <property type="entry name" value="WH-like_DNA-bd_sf"/>
</dbReference>
<name>A0A0V8RSU4_9ACTO</name>
<dbReference type="EMBL" id="LLVT01000002">
    <property type="protein sequence ID" value="KSW11032.1"/>
    <property type="molecule type" value="Genomic_DNA"/>
</dbReference>
<dbReference type="RefSeq" id="WP_060566730.1">
    <property type="nucleotide sequence ID" value="NZ_CP040006.1"/>
</dbReference>
<feature type="domain" description="HTH gntR-type" evidence="4">
    <location>
        <begin position="9"/>
        <end position="77"/>
    </location>
</feature>
<evidence type="ECO:0000313" key="5">
    <source>
        <dbReference type="EMBL" id="KSW11032.1"/>
    </source>
</evidence>
<dbReference type="PROSITE" id="PS50949">
    <property type="entry name" value="HTH_GNTR"/>
    <property type="match status" value="1"/>
</dbReference>
<keyword evidence="3" id="KW-0804">Transcription</keyword>